<dbReference type="EMBL" id="JBFMKM010000012">
    <property type="protein sequence ID" value="KAL1302304.1"/>
    <property type="molecule type" value="Genomic_DNA"/>
</dbReference>
<feature type="region of interest" description="Disordered" evidence="2">
    <location>
        <begin position="681"/>
        <end position="705"/>
    </location>
</feature>
<organism evidence="4 5">
    <name type="scientific">Neodothiora populina</name>
    <dbReference type="NCBI Taxonomy" id="2781224"/>
    <lineage>
        <taxon>Eukaryota</taxon>
        <taxon>Fungi</taxon>
        <taxon>Dikarya</taxon>
        <taxon>Ascomycota</taxon>
        <taxon>Pezizomycotina</taxon>
        <taxon>Dothideomycetes</taxon>
        <taxon>Dothideomycetidae</taxon>
        <taxon>Dothideales</taxon>
        <taxon>Dothioraceae</taxon>
        <taxon>Neodothiora</taxon>
    </lineage>
</organism>
<dbReference type="InterPro" id="IPR036047">
    <property type="entry name" value="F-box-like_dom_sf"/>
</dbReference>
<evidence type="ECO:0000256" key="2">
    <source>
        <dbReference type="SAM" id="MobiDB-lite"/>
    </source>
</evidence>
<dbReference type="InterPro" id="IPR000408">
    <property type="entry name" value="Reg_chr_condens"/>
</dbReference>
<feature type="region of interest" description="Disordered" evidence="2">
    <location>
        <begin position="628"/>
        <end position="666"/>
    </location>
</feature>
<evidence type="ECO:0000313" key="4">
    <source>
        <dbReference type="EMBL" id="KAL1302304.1"/>
    </source>
</evidence>
<dbReference type="Pfam" id="PF00415">
    <property type="entry name" value="RCC1"/>
    <property type="match status" value="1"/>
</dbReference>
<feature type="compositionally biased region" description="Polar residues" evidence="2">
    <location>
        <begin position="647"/>
        <end position="666"/>
    </location>
</feature>
<dbReference type="PANTHER" id="PTHR45982:SF3">
    <property type="entry name" value="F-BOX PROTEIN POF9"/>
    <property type="match status" value="1"/>
</dbReference>
<dbReference type="InterPro" id="IPR051553">
    <property type="entry name" value="Ran_GTPase-activating"/>
</dbReference>
<dbReference type="PROSITE" id="PS50012">
    <property type="entry name" value="RCC1_3"/>
    <property type="match status" value="1"/>
</dbReference>
<accession>A0ABR3P862</accession>
<name>A0ABR3P862_9PEZI</name>
<protein>
    <recommendedName>
        <fullName evidence="3">F-box domain-containing protein</fullName>
    </recommendedName>
</protein>
<dbReference type="InterPro" id="IPR001810">
    <property type="entry name" value="F-box_dom"/>
</dbReference>
<evidence type="ECO:0000256" key="1">
    <source>
        <dbReference type="PROSITE-ProRule" id="PRU00235"/>
    </source>
</evidence>
<dbReference type="SUPFAM" id="SSF81383">
    <property type="entry name" value="F-box domain"/>
    <property type="match status" value="1"/>
</dbReference>
<keyword evidence="5" id="KW-1185">Reference proteome</keyword>
<dbReference type="InterPro" id="IPR009091">
    <property type="entry name" value="RCC1/BLIP-II"/>
</dbReference>
<feature type="compositionally biased region" description="Polar residues" evidence="2">
    <location>
        <begin position="681"/>
        <end position="701"/>
    </location>
</feature>
<dbReference type="GeneID" id="95976421"/>
<dbReference type="Proteomes" id="UP001562354">
    <property type="component" value="Unassembled WGS sequence"/>
</dbReference>
<feature type="repeat" description="RCC1" evidence="1">
    <location>
        <begin position="86"/>
        <end position="158"/>
    </location>
</feature>
<feature type="domain" description="F-box" evidence="3">
    <location>
        <begin position="7"/>
        <end position="55"/>
    </location>
</feature>
<dbReference type="RefSeq" id="XP_069198580.1">
    <property type="nucleotide sequence ID" value="XM_069342073.1"/>
</dbReference>
<proteinExistence type="predicted"/>
<dbReference type="Gene3D" id="2.130.10.30">
    <property type="entry name" value="Regulator of chromosome condensation 1/beta-lactamase-inhibitor protein II"/>
    <property type="match status" value="1"/>
</dbReference>
<comment type="caution">
    <text evidence="4">The sequence shown here is derived from an EMBL/GenBank/DDBJ whole genome shotgun (WGS) entry which is preliminary data.</text>
</comment>
<dbReference type="PANTHER" id="PTHR45982">
    <property type="entry name" value="REGULATOR OF CHROMOSOME CONDENSATION"/>
    <property type="match status" value="1"/>
</dbReference>
<evidence type="ECO:0000259" key="3">
    <source>
        <dbReference type="PROSITE" id="PS50181"/>
    </source>
</evidence>
<dbReference type="CDD" id="cd09917">
    <property type="entry name" value="F-box_SF"/>
    <property type="match status" value="1"/>
</dbReference>
<evidence type="ECO:0000313" key="5">
    <source>
        <dbReference type="Proteomes" id="UP001562354"/>
    </source>
</evidence>
<gene>
    <name evidence="4" type="ORF">AAFC00_002719</name>
</gene>
<sequence length="775" mass="85167">MSDTTPSTKFLDLPVDVLYLIFPHLAVTDFISLTSTCSALHQSSFSQYAPFWAAATRNTFRVPNQPVVENDGSRWRKMYKRLRTQSKVFTWGNNEKGCLGHSTVTYEQLGQVGPAMRGRLVRRSRHVSWPQQMMNLDSVGIVADLQCGGWSTTMLSSKGALWSVGALDGQMFVHHRGRPNALPMQKPQFTPTKLRYPPGLPHPNDRYEPATAVRQFSSGRAHVLAVSDSGRIWSWQNIEHAAYNVKFWNVDLREQSREDDFGYVRKVVAGWNKSCALVNGAGIVVWDPISRENGAQESEEDAALILETAVAPLTAYQQSYSGDSSEIAREGQHIGEIQNFICLEDHLVFNTHLGKAFAARITWNGADQAVSEPVEIVLPTDESDASSSVEPPTATDVQGSFRSFAIFTSNGGVLTGDQDMISNLINYSNRPIPFKRIPALQNASVISLAFGDYHLHALHASGHITSYGTEPQGCGALGLGGHGDPEGRLRGLRYTGIGGDGKLVPHAYTIGRRVWFEQEKENWITFLTSGGVDPEEARERMRMCADTSVQGEVSEWVEQEGRAWEQKMTELGAEPGENARDSGDSSLDDDGLCTYFALSVTAAGWHSGALVLVNEDLARSTRERCLVPLPLPSDDTETQSPGEVGGDSTTEAQSRQDTSQGQPDSLITQVTGMISRLTTSIWPAQNPNGPMTANTPNNGSVSRPVVSARHDASNPHAFLHPSNHGAADQQGRQYVWAGDSFPRLVLRHGREMPGSCEFSQWRDGRPEWDLSFEVP</sequence>
<dbReference type="PROSITE" id="PS50181">
    <property type="entry name" value="FBOX"/>
    <property type="match status" value="1"/>
</dbReference>
<dbReference type="SUPFAM" id="SSF50985">
    <property type="entry name" value="RCC1/BLIP-II"/>
    <property type="match status" value="1"/>
</dbReference>
<reference evidence="4 5" key="1">
    <citation type="submission" date="2024-07" db="EMBL/GenBank/DDBJ databases">
        <title>Draft sequence of the Neodothiora populina.</title>
        <authorList>
            <person name="Drown D.D."/>
            <person name="Schuette U.S."/>
            <person name="Buechlein A.B."/>
            <person name="Rusch D.R."/>
            <person name="Winton L.W."/>
            <person name="Adams G.A."/>
        </authorList>
    </citation>
    <scope>NUCLEOTIDE SEQUENCE [LARGE SCALE GENOMIC DNA]</scope>
    <source>
        <strain evidence="4 5">CPC 39397</strain>
    </source>
</reference>